<dbReference type="PANTHER" id="PTHR37481:SF1">
    <property type="entry name" value="LIPOPOLYSACCHARIDE EXPORT SYSTEM PROTEIN LPTC"/>
    <property type="match status" value="1"/>
</dbReference>
<protein>
    <submittedName>
        <fullName evidence="6">LPS export ABC transporter periplasmic protein LptC</fullName>
    </submittedName>
</protein>
<keyword evidence="7" id="KW-1185">Reference proteome</keyword>
<dbReference type="NCBIfam" id="TIGR04409">
    <property type="entry name" value="LptC_YrbK"/>
    <property type="match status" value="1"/>
</dbReference>
<dbReference type="OrthoDB" id="5612508at2"/>
<dbReference type="InterPro" id="IPR052363">
    <property type="entry name" value="LPS_export_LptC"/>
</dbReference>
<dbReference type="GO" id="GO:0005886">
    <property type="term" value="C:plasma membrane"/>
    <property type="evidence" value="ECO:0007669"/>
    <property type="project" value="InterPro"/>
</dbReference>
<keyword evidence="3" id="KW-0812">Transmembrane</keyword>
<evidence type="ECO:0000256" key="5">
    <source>
        <dbReference type="ARBA" id="ARBA00023136"/>
    </source>
</evidence>
<keyword evidence="4" id="KW-1133">Transmembrane helix</keyword>
<keyword evidence="2" id="KW-0997">Cell inner membrane</keyword>
<evidence type="ECO:0000313" key="6">
    <source>
        <dbReference type="EMBL" id="QCU89611.1"/>
    </source>
</evidence>
<sequence>MPLSRLRLVIITLLLAAVALWLSKPERSLTTDTQAPLAQLPYSWQTQDTTIWQLQSNTLKAQNIIHSERFTYQNDDKRADFTKPKLWLLDDNSLTQLQSEKGFSLNNQLITFEEQVIITQNRTNNKTDQAQQLQTERLSYNQQTQQLYTDADVTLIQSNGVTTATGLEIDIEAKEYRLLSNVKGLYDVHQTLQTDKTDSK</sequence>
<reference evidence="6 7" key="1">
    <citation type="submission" date="2019-05" db="EMBL/GenBank/DDBJ databases">
        <title>Thiomicrorhabdus sediminis sp. nov, a novel sulfur-oxidizing bacterium isolated from coastal sediment.</title>
        <authorList>
            <person name="Liu X."/>
        </authorList>
    </citation>
    <scope>NUCLEOTIDE SEQUENCE [LARGE SCALE GENOMIC DNA]</scope>
    <source>
        <strain evidence="6 7">G1</strain>
    </source>
</reference>
<gene>
    <name evidence="6" type="primary">lptC</name>
    <name evidence="6" type="ORF">FE785_02650</name>
</gene>
<dbReference type="GO" id="GO:0017089">
    <property type="term" value="F:glycolipid transfer activity"/>
    <property type="evidence" value="ECO:0007669"/>
    <property type="project" value="TreeGrafter"/>
</dbReference>
<proteinExistence type="predicted"/>
<dbReference type="EMBL" id="CP040602">
    <property type="protein sequence ID" value="QCU89611.1"/>
    <property type="molecule type" value="Genomic_DNA"/>
</dbReference>
<evidence type="ECO:0000313" key="7">
    <source>
        <dbReference type="Proteomes" id="UP000304864"/>
    </source>
</evidence>
<dbReference type="AlphaFoldDB" id="A0A4P9K4G3"/>
<evidence type="ECO:0000256" key="4">
    <source>
        <dbReference type="ARBA" id="ARBA00022989"/>
    </source>
</evidence>
<dbReference type="Pfam" id="PF06835">
    <property type="entry name" value="LptC"/>
    <property type="match status" value="1"/>
</dbReference>
<dbReference type="GO" id="GO:0030288">
    <property type="term" value="C:outer membrane-bounded periplasmic space"/>
    <property type="evidence" value="ECO:0007669"/>
    <property type="project" value="TreeGrafter"/>
</dbReference>
<name>A0A4P9K4G3_9GAMM</name>
<dbReference type="GO" id="GO:0015221">
    <property type="term" value="F:lipopolysaccharide transmembrane transporter activity"/>
    <property type="evidence" value="ECO:0007669"/>
    <property type="project" value="InterPro"/>
</dbReference>
<accession>A0A4P9K4G3</accession>
<evidence type="ECO:0000256" key="1">
    <source>
        <dbReference type="ARBA" id="ARBA00022475"/>
    </source>
</evidence>
<keyword evidence="1" id="KW-1003">Cell membrane</keyword>
<evidence type="ECO:0000256" key="3">
    <source>
        <dbReference type="ARBA" id="ARBA00022692"/>
    </source>
</evidence>
<dbReference type="RefSeq" id="WP_138564141.1">
    <property type="nucleotide sequence ID" value="NZ_CP040602.1"/>
</dbReference>
<dbReference type="Gene3D" id="2.60.450.10">
    <property type="entry name" value="Lipopolysaccharide (LPS) transport protein A like domain"/>
    <property type="match status" value="1"/>
</dbReference>
<dbReference type="InterPro" id="IPR010664">
    <property type="entry name" value="LipoPS_assembly_LptC-rel"/>
</dbReference>
<organism evidence="6 7">
    <name type="scientific">Thiomicrorhabdus sediminis</name>
    <dbReference type="NCBI Taxonomy" id="2580412"/>
    <lineage>
        <taxon>Bacteria</taxon>
        <taxon>Pseudomonadati</taxon>
        <taxon>Pseudomonadota</taxon>
        <taxon>Gammaproteobacteria</taxon>
        <taxon>Thiotrichales</taxon>
        <taxon>Piscirickettsiaceae</taxon>
        <taxon>Thiomicrorhabdus</taxon>
    </lineage>
</organism>
<dbReference type="KEGG" id="thig:FE785_02650"/>
<dbReference type="PANTHER" id="PTHR37481">
    <property type="entry name" value="LIPOPOLYSACCHARIDE EXPORT SYSTEM PROTEIN LPTC"/>
    <property type="match status" value="1"/>
</dbReference>
<dbReference type="InterPro" id="IPR026265">
    <property type="entry name" value="LptC"/>
</dbReference>
<evidence type="ECO:0000256" key="2">
    <source>
        <dbReference type="ARBA" id="ARBA00022519"/>
    </source>
</evidence>
<keyword evidence="5" id="KW-0472">Membrane</keyword>
<dbReference type="Proteomes" id="UP000304864">
    <property type="component" value="Chromosome"/>
</dbReference>